<evidence type="ECO:0000313" key="2">
    <source>
        <dbReference type="EMBL" id="KAL0066798.1"/>
    </source>
</evidence>
<feature type="domain" description="Dienelactone hydrolase" evidence="1">
    <location>
        <begin position="29"/>
        <end position="255"/>
    </location>
</feature>
<dbReference type="PANTHER" id="PTHR17630:SF44">
    <property type="entry name" value="PROTEIN AIM2"/>
    <property type="match status" value="1"/>
</dbReference>
<comment type="caution">
    <text evidence="2">The sequence shown here is derived from an EMBL/GenBank/DDBJ whole genome shotgun (WGS) entry which is preliminary data.</text>
</comment>
<evidence type="ECO:0000313" key="3">
    <source>
        <dbReference type="Proteomes" id="UP001437256"/>
    </source>
</evidence>
<proteinExistence type="predicted"/>
<dbReference type="Pfam" id="PF01738">
    <property type="entry name" value="DLH"/>
    <property type="match status" value="1"/>
</dbReference>
<accession>A0ABR3A196</accession>
<keyword evidence="3" id="KW-1185">Reference proteome</keyword>
<organism evidence="2 3">
    <name type="scientific">Marasmius tenuissimus</name>
    <dbReference type="NCBI Taxonomy" id="585030"/>
    <lineage>
        <taxon>Eukaryota</taxon>
        <taxon>Fungi</taxon>
        <taxon>Dikarya</taxon>
        <taxon>Basidiomycota</taxon>
        <taxon>Agaricomycotina</taxon>
        <taxon>Agaricomycetes</taxon>
        <taxon>Agaricomycetidae</taxon>
        <taxon>Agaricales</taxon>
        <taxon>Marasmiineae</taxon>
        <taxon>Marasmiaceae</taxon>
        <taxon>Marasmius</taxon>
    </lineage>
</organism>
<dbReference type="EMBL" id="JBBXMP010000032">
    <property type="protein sequence ID" value="KAL0066798.1"/>
    <property type="molecule type" value="Genomic_DNA"/>
</dbReference>
<dbReference type="PANTHER" id="PTHR17630">
    <property type="entry name" value="DIENELACTONE HYDROLASE"/>
    <property type="match status" value="1"/>
</dbReference>
<dbReference type="SUPFAM" id="SSF53474">
    <property type="entry name" value="alpha/beta-Hydrolases"/>
    <property type="match status" value="1"/>
</dbReference>
<dbReference type="Proteomes" id="UP001437256">
    <property type="component" value="Unassembled WGS sequence"/>
</dbReference>
<protein>
    <recommendedName>
        <fullName evidence="1">Dienelactone hydrolase domain-containing protein</fullName>
    </recommendedName>
</protein>
<sequence>MAETLCDNCFKGVTHEGTPTGKWEKIGGIDCYTAEPENNQHKNTVVLYLPDAFGLQLPNNQLLISDHAANGFKTIGIDYFKGNPIPAEIISPSYTGPEFDRVAWFKTHSLDEQREIIEKVVNALKAEGIEVFGAAGYCWGGRFTFDLAFNNTIKAAVVAHPSFLKVPEDLEKYFTSSKAPLLINSCSEDSQFPPEAQAKADQVFGSGKFGPGYKREHFEGCEHGFAARGDVSNPVIKAAKEECFKATVEWLKRYLVA</sequence>
<dbReference type="InterPro" id="IPR029058">
    <property type="entry name" value="AB_hydrolase_fold"/>
</dbReference>
<gene>
    <name evidence="2" type="ORF">AAF712_006196</name>
</gene>
<reference evidence="2 3" key="1">
    <citation type="submission" date="2024-05" db="EMBL/GenBank/DDBJ databases">
        <title>A draft genome resource for the thread blight pathogen Marasmius tenuissimus strain MS-2.</title>
        <authorList>
            <person name="Yulfo-Soto G.E."/>
            <person name="Baruah I.K."/>
            <person name="Amoako-Attah I."/>
            <person name="Bukari Y."/>
            <person name="Meinhardt L.W."/>
            <person name="Bailey B.A."/>
            <person name="Cohen S.P."/>
        </authorList>
    </citation>
    <scope>NUCLEOTIDE SEQUENCE [LARGE SCALE GENOMIC DNA]</scope>
    <source>
        <strain evidence="2 3">MS-2</strain>
    </source>
</reference>
<dbReference type="Gene3D" id="3.40.50.1820">
    <property type="entry name" value="alpha/beta hydrolase"/>
    <property type="match status" value="1"/>
</dbReference>
<dbReference type="InterPro" id="IPR002925">
    <property type="entry name" value="Dienelactn_hydro"/>
</dbReference>
<evidence type="ECO:0000259" key="1">
    <source>
        <dbReference type="Pfam" id="PF01738"/>
    </source>
</evidence>
<name>A0ABR3A196_9AGAR</name>